<feature type="region of interest" description="Disordered" evidence="1">
    <location>
        <begin position="48"/>
        <end position="110"/>
    </location>
</feature>
<proteinExistence type="predicted"/>
<dbReference type="AlphaFoldDB" id="A0A540R9L8"/>
<keyword evidence="3" id="KW-1185">Reference proteome</keyword>
<feature type="compositionally biased region" description="Low complexity" evidence="1">
    <location>
        <begin position="48"/>
        <end position="109"/>
    </location>
</feature>
<sequence length="240" mass="24972">MSTPRKPLPPVIYQRRRAAALILILVVVAALIIAWTVGRGGKDDASQQAAATSSLAQPADAPSSAPSAAPTSSAAEAPASDGAPSAESSAAAPSESAAPSDSAAASEAPKNSCTVDDLKVGVKTVEASYKDGALPVFVMDVENPTAVDCDIDLDQNKLRFEVYKMGTNARVWADTDCYPSVQTGRTTFKAGATQQFQATWSRKGSEPGQCSDRPVAEAGHYFAHGIIGDNYSEGYTFNLN</sequence>
<reference evidence="2 3" key="1">
    <citation type="submission" date="2019-06" db="EMBL/GenBank/DDBJ databases">
        <title>Draft genome of C. phoceense Strain 272.</title>
        <authorList>
            <person name="Pacheco L.G.C."/>
            <person name="Barberis C.M."/>
            <person name="Almuzara M.N."/>
            <person name="Traglia G.M."/>
            <person name="Santos C.S."/>
            <person name="Rocha D.J.P.G."/>
            <person name="Aguiar E.R.G.R."/>
            <person name="Vay C.A."/>
        </authorList>
    </citation>
    <scope>NUCLEOTIDE SEQUENCE [LARGE SCALE GENOMIC DNA]</scope>
    <source>
        <strain evidence="2 3">272</strain>
    </source>
</reference>
<dbReference type="Proteomes" id="UP000318080">
    <property type="component" value="Unassembled WGS sequence"/>
</dbReference>
<dbReference type="STRING" id="1686286.GCA_900092335_00398"/>
<evidence type="ECO:0000313" key="3">
    <source>
        <dbReference type="Proteomes" id="UP000318080"/>
    </source>
</evidence>
<name>A0A540R9L8_9CORY</name>
<dbReference type="RefSeq" id="WP_070540290.1">
    <property type="nucleotide sequence ID" value="NZ_JADPQA010000004.1"/>
</dbReference>
<comment type="caution">
    <text evidence="2">The sequence shown here is derived from an EMBL/GenBank/DDBJ whole genome shotgun (WGS) entry which is preliminary data.</text>
</comment>
<gene>
    <name evidence="2" type="ORF">EJK80_02285</name>
</gene>
<dbReference type="EMBL" id="VHIR01000002">
    <property type="protein sequence ID" value="TQE44428.1"/>
    <property type="molecule type" value="Genomic_DNA"/>
</dbReference>
<evidence type="ECO:0000256" key="1">
    <source>
        <dbReference type="SAM" id="MobiDB-lite"/>
    </source>
</evidence>
<organism evidence="2 3">
    <name type="scientific">Corynebacterium phoceense</name>
    <dbReference type="NCBI Taxonomy" id="1686286"/>
    <lineage>
        <taxon>Bacteria</taxon>
        <taxon>Bacillati</taxon>
        <taxon>Actinomycetota</taxon>
        <taxon>Actinomycetes</taxon>
        <taxon>Mycobacteriales</taxon>
        <taxon>Corynebacteriaceae</taxon>
        <taxon>Corynebacterium</taxon>
    </lineage>
</organism>
<protein>
    <submittedName>
        <fullName evidence="2">Uncharacterized protein</fullName>
    </submittedName>
</protein>
<evidence type="ECO:0000313" key="2">
    <source>
        <dbReference type="EMBL" id="TQE44428.1"/>
    </source>
</evidence>
<accession>A0A540R9L8</accession>